<keyword evidence="2" id="KW-0326">Glycosidase</keyword>
<dbReference type="EMBL" id="AP035785">
    <property type="protein sequence ID" value="BFO71528.1"/>
    <property type="molecule type" value="Genomic_DNA"/>
</dbReference>
<dbReference type="InterPro" id="IPR001661">
    <property type="entry name" value="Glyco_hydro_37"/>
</dbReference>
<dbReference type="AlphaFoldDB" id="A0AB33IU57"/>
<gene>
    <name evidence="3" type="primary">treF</name>
    <name evidence="3" type="ORF">GTC17253_14940</name>
</gene>
<protein>
    <submittedName>
        <fullName evidence="3">Alpha,alpha-trehalase TreF</fullName>
    </submittedName>
</protein>
<dbReference type="SUPFAM" id="SSF48208">
    <property type="entry name" value="Six-hairpin glycosidases"/>
    <property type="match status" value="1"/>
</dbReference>
<dbReference type="PANTHER" id="PTHR23403">
    <property type="entry name" value="TREHALASE"/>
    <property type="match status" value="1"/>
</dbReference>
<dbReference type="InterPro" id="IPR018232">
    <property type="entry name" value="Glyco_hydro_37_CS"/>
</dbReference>
<proteinExistence type="predicted"/>
<dbReference type="Pfam" id="PF01204">
    <property type="entry name" value="Trehalase"/>
    <property type="match status" value="1"/>
</dbReference>
<dbReference type="PANTHER" id="PTHR23403:SF1">
    <property type="entry name" value="TREHALASE"/>
    <property type="match status" value="1"/>
</dbReference>
<sequence>MRCDSLFGKDGLFVDSKTFLDIEPKGDLDSILIAYGQLPQPKTYRTLYRFITEYFSIPNENIIVNQKFSNIDEYIKALWSLLQHKPKSIKGGTFLPLDYPYFVPGGRFREIYYWDSYFSMLGMACDGEVQLIENLVNNFAKIIDNFGFIPNGNRSYYLGRSQPPFFAQMVELLAQTRQRDSIYIKYLPEMQKEYTFWMKGAETLSPSNKASLHTVRMADGSVLNRYYDIFDTPRDEMYRNDVETGKSLKASDNSINLGKLFRDLRSAAESGHDFSSRWMSNGKNLYTTHTTDFVPTDLNSLLYKTECILSYAYSIKKDKQQAEFFYQQARKRKKAINKYLWDGERQYYFDYIWNEERRSDVYSLAGTVPLYCHVATKNNAKKASETIMRTFLRAGGLVTTPNHTGEQWDAPNGWAPLQWMAYKGFYDYGYRKYADIIRSRWMHLCESEFNRTGVLFEKYNVEDSHTSHGGEYLNQVGFGWSNGVYQAMKYNWQTK</sequence>
<dbReference type="PROSITE" id="PS00927">
    <property type="entry name" value="TREHALASE_1"/>
    <property type="match status" value="1"/>
</dbReference>
<dbReference type="InterPro" id="IPR008928">
    <property type="entry name" value="6-hairpin_glycosidase_sf"/>
</dbReference>
<reference evidence="3" key="1">
    <citation type="submission" date="2024-07" db="EMBL/GenBank/DDBJ databases">
        <title>Complete genome sequence of Prevotella sp. YM-2024 GTC17253.</title>
        <authorList>
            <person name="Hayashi M."/>
            <person name="Muto Y."/>
            <person name="Tanaka K."/>
            <person name="Niwa H."/>
        </authorList>
    </citation>
    <scope>NUCLEOTIDE SEQUENCE</scope>
    <source>
        <strain evidence="3">GTC17253</strain>
    </source>
</reference>
<name>A0AB33IU57_9BACT</name>
<organism evidence="3">
    <name type="scientific">Prevotella sp. GTC17253</name>
    <dbReference type="NCBI Taxonomy" id="3236793"/>
    <lineage>
        <taxon>Bacteria</taxon>
        <taxon>Pseudomonadati</taxon>
        <taxon>Bacteroidota</taxon>
        <taxon>Bacteroidia</taxon>
        <taxon>Bacteroidales</taxon>
        <taxon>Prevotellaceae</taxon>
        <taxon>Prevotella</taxon>
    </lineage>
</organism>
<dbReference type="Gene3D" id="1.50.10.10">
    <property type="match status" value="1"/>
</dbReference>
<dbReference type="PRINTS" id="PR00744">
    <property type="entry name" value="GLHYDRLASE37"/>
</dbReference>
<keyword evidence="1" id="KW-0378">Hydrolase</keyword>
<evidence type="ECO:0000256" key="2">
    <source>
        <dbReference type="ARBA" id="ARBA00023295"/>
    </source>
</evidence>
<dbReference type="InterPro" id="IPR012341">
    <property type="entry name" value="6hp_glycosidase-like_sf"/>
</dbReference>
<dbReference type="GO" id="GO:0005993">
    <property type="term" value="P:trehalose catabolic process"/>
    <property type="evidence" value="ECO:0007669"/>
    <property type="project" value="TreeGrafter"/>
</dbReference>
<accession>A0AB33IU57</accession>
<evidence type="ECO:0000256" key="1">
    <source>
        <dbReference type="ARBA" id="ARBA00022801"/>
    </source>
</evidence>
<evidence type="ECO:0000313" key="3">
    <source>
        <dbReference type="EMBL" id="BFO71528.1"/>
    </source>
</evidence>
<dbReference type="PROSITE" id="PS00928">
    <property type="entry name" value="TREHALASE_2"/>
    <property type="match status" value="1"/>
</dbReference>
<dbReference type="GO" id="GO:0004555">
    <property type="term" value="F:alpha,alpha-trehalase activity"/>
    <property type="evidence" value="ECO:0007669"/>
    <property type="project" value="InterPro"/>
</dbReference>